<gene>
    <name evidence="2" type="ORF">Forpi1262_v006901</name>
</gene>
<feature type="region of interest" description="Disordered" evidence="1">
    <location>
        <begin position="1"/>
        <end position="39"/>
    </location>
</feature>
<protein>
    <submittedName>
        <fullName evidence="2">Uncharacterized protein</fullName>
    </submittedName>
</protein>
<feature type="region of interest" description="Disordered" evidence="1">
    <location>
        <begin position="218"/>
        <end position="241"/>
    </location>
</feature>
<comment type="caution">
    <text evidence="2">The sequence shown here is derived from an EMBL/GenBank/DDBJ whole genome shotgun (WGS) entry which is preliminary data.</text>
</comment>
<dbReference type="AlphaFoldDB" id="A0A8J5Q2A6"/>
<organism evidence="2 3">
    <name type="scientific">Fusarium oxysporum f. sp. raphani</name>
    <dbReference type="NCBI Taxonomy" id="96318"/>
    <lineage>
        <taxon>Eukaryota</taxon>
        <taxon>Fungi</taxon>
        <taxon>Dikarya</taxon>
        <taxon>Ascomycota</taxon>
        <taxon>Pezizomycotina</taxon>
        <taxon>Sordariomycetes</taxon>
        <taxon>Hypocreomycetidae</taxon>
        <taxon>Hypocreales</taxon>
        <taxon>Nectriaceae</taxon>
        <taxon>Fusarium</taxon>
        <taxon>Fusarium oxysporum species complex</taxon>
    </lineage>
</organism>
<feature type="compositionally biased region" description="Basic and acidic residues" evidence="1">
    <location>
        <begin position="225"/>
        <end position="237"/>
    </location>
</feature>
<evidence type="ECO:0000256" key="1">
    <source>
        <dbReference type="SAM" id="MobiDB-lite"/>
    </source>
</evidence>
<name>A0A8J5Q2A6_FUSOX</name>
<reference evidence="2" key="1">
    <citation type="submission" date="2021-04" db="EMBL/GenBank/DDBJ databases">
        <title>First draft genome resource for Brassicaceae pathogens Fusarium oxysporum f. sp. raphani and Fusarium oxysporum f. sp. rapae.</title>
        <authorList>
            <person name="Asai S."/>
        </authorList>
    </citation>
    <scope>NUCLEOTIDE SEQUENCE</scope>
    <source>
        <strain evidence="2">Tf1262</strain>
    </source>
</reference>
<feature type="region of interest" description="Disordered" evidence="1">
    <location>
        <begin position="483"/>
        <end position="514"/>
    </location>
</feature>
<feature type="compositionally biased region" description="Polar residues" evidence="1">
    <location>
        <begin position="483"/>
        <end position="511"/>
    </location>
</feature>
<evidence type="ECO:0000313" key="3">
    <source>
        <dbReference type="Proteomes" id="UP000693942"/>
    </source>
</evidence>
<feature type="compositionally biased region" description="Basic and acidic residues" evidence="1">
    <location>
        <begin position="415"/>
        <end position="432"/>
    </location>
</feature>
<proteinExistence type="predicted"/>
<sequence>MSAPQSNKRHASSAHDNEPIKKKGRPSKSELAANTPENAINRIQARRMLTENSPLRCEGDDLDGYYRDLLLQVDAQWDPEDDEAIDEEWDQSAQKANPMVFKPAQHGSLLTLFKVCLRLYQTTPITILSPYHRLWYQPVSPNGMGNKWVYSKLFCDDLTALMVHPVWEANTGLLVTALAWTVICRLDDRRLWGGSLNRPCPALDSVYEQVQRCSEKSQALPSSYHDMHTAARERASQRGESTSEWSDLFLSIGELASQQTAAEPDDDFQSPFGFPVLPVTLSDLRLLTEAVDATNLGSECNYSVKDALMGWNAEVSGQHLPGMKQLPLVFEISWKNIFRYLKISRRGAQSHAADASRSHSEGSVSEQNTLLQRDPIASPGLHPASEEGDDIEGGFDGSYENEFGGYLPATDDSEAFSHESTVPERSELPVHASHRENELLSEISELRKESRELREGQRRQDDLMLTMQTQLDNMQSELRQIKQSVQAPTPSQNNQQSTMFFGKPNTASQSVLDEPDLWWQL</sequence>
<feature type="compositionally biased region" description="Polar residues" evidence="1">
    <location>
        <begin position="361"/>
        <end position="371"/>
    </location>
</feature>
<dbReference type="EMBL" id="JAELUR010000004">
    <property type="protein sequence ID" value="KAG7432482.1"/>
    <property type="molecule type" value="Genomic_DNA"/>
</dbReference>
<accession>A0A8J5Q2A6</accession>
<dbReference type="Proteomes" id="UP000693942">
    <property type="component" value="Unassembled WGS sequence"/>
</dbReference>
<feature type="region of interest" description="Disordered" evidence="1">
    <location>
        <begin position="352"/>
        <end position="432"/>
    </location>
</feature>
<evidence type="ECO:0000313" key="2">
    <source>
        <dbReference type="EMBL" id="KAG7432482.1"/>
    </source>
</evidence>